<comment type="similarity">
    <text evidence="2 8">Belongs to the extradiol ring-cleavage dioxygenase family.</text>
</comment>
<dbReference type="OrthoDB" id="317332at2"/>
<dbReference type="Gene3D" id="3.10.180.10">
    <property type="entry name" value="2,3-Dihydroxybiphenyl 1,2-Dioxygenase, domain 1"/>
    <property type="match status" value="2"/>
</dbReference>
<evidence type="ECO:0000256" key="4">
    <source>
        <dbReference type="ARBA" id="ARBA00022797"/>
    </source>
</evidence>
<protein>
    <submittedName>
        <fullName evidence="10">3,4-dihydroxyphenylacetate 2,3-dioxygenase</fullName>
        <ecNumber evidence="10">1.13.11.15</ecNumber>
    </submittedName>
</protein>
<evidence type="ECO:0000256" key="2">
    <source>
        <dbReference type="ARBA" id="ARBA00008784"/>
    </source>
</evidence>
<evidence type="ECO:0000259" key="9">
    <source>
        <dbReference type="PROSITE" id="PS51819"/>
    </source>
</evidence>
<dbReference type="PROSITE" id="PS51819">
    <property type="entry name" value="VOC"/>
    <property type="match status" value="2"/>
</dbReference>
<keyword evidence="4 8" id="KW-0058">Aromatic hydrocarbons catabolism</keyword>
<dbReference type="SUPFAM" id="SSF54593">
    <property type="entry name" value="Glyoxalase/Bleomycin resistance protein/Dihydroxybiphenyl dioxygenase"/>
    <property type="match status" value="1"/>
</dbReference>
<proteinExistence type="inferred from homology"/>
<sequence>MIYRLGYAQLNVSDLEKSLHFYEKVIGYIKTKQEGNKAYLRAAEEFDEYSLILNEDKDNVALDHFGLRVSSEVALDDIKKKNEALGVEVEEVQDKDHGRVLKVATPSGHPVAFYHHSPQLNVYHGENKDVILPMRRTHLQNGIPPLRIDHMNLRVPSVNTEWNYWKNFDFSISEYVESADGNDKYAAWIRREPFTHDIALVHKQVASLHHIAYIVDGVAGVIKTADVLADAGYRDNIEYGPGRHGVTNAFFLYIKDPDGHRIEIYSGDYKRDLDQEPIGWTQEAYEKNGRLWWGAEVPESFKETTTINKNWMKEKIY</sequence>
<dbReference type="GO" id="GO:0008198">
    <property type="term" value="F:ferrous iron binding"/>
    <property type="evidence" value="ECO:0007669"/>
    <property type="project" value="InterPro"/>
</dbReference>
<keyword evidence="7 8" id="KW-0408">Iron</keyword>
<dbReference type="Proteomes" id="UP000318937">
    <property type="component" value="Unassembled WGS sequence"/>
</dbReference>
<evidence type="ECO:0000256" key="1">
    <source>
        <dbReference type="ARBA" id="ARBA00001954"/>
    </source>
</evidence>
<dbReference type="InterPro" id="IPR037523">
    <property type="entry name" value="VOC_core"/>
</dbReference>
<evidence type="ECO:0000313" key="10">
    <source>
        <dbReference type="EMBL" id="TQR08566.1"/>
    </source>
</evidence>
<keyword evidence="11" id="KW-1185">Reference proteome</keyword>
<evidence type="ECO:0000313" key="11">
    <source>
        <dbReference type="Proteomes" id="UP000318937"/>
    </source>
</evidence>
<dbReference type="PROSITE" id="PS00082">
    <property type="entry name" value="EXTRADIOL_DIOXYGENAS"/>
    <property type="match status" value="1"/>
</dbReference>
<dbReference type="InterPro" id="IPR011981">
    <property type="entry name" value="DHPA_dOase_Mn/Fe"/>
</dbReference>
<dbReference type="NCBIfam" id="TIGR02295">
    <property type="entry name" value="HpaD"/>
    <property type="match status" value="1"/>
</dbReference>
<evidence type="ECO:0000256" key="5">
    <source>
        <dbReference type="ARBA" id="ARBA00022964"/>
    </source>
</evidence>
<accession>A0A544STP0</accession>
<name>A0A544STP0_9BACI</name>
<reference evidence="10 11" key="1">
    <citation type="submission" date="2019-05" db="EMBL/GenBank/DDBJ databases">
        <title>Psychrobacillus vulpis sp. nov., a new species isolated from feces of a red fox that inhabits in The Tablas de Daimiel Natural Park, Albacete, Spain.</title>
        <authorList>
            <person name="Rodriguez M."/>
            <person name="Reina J.C."/>
            <person name="Bejar V."/>
            <person name="Llamas I."/>
        </authorList>
    </citation>
    <scope>NUCLEOTIDE SEQUENCE [LARGE SCALE GENOMIC DNA]</scope>
    <source>
        <strain evidence="10 11">NHI-2</strain>
    </source>
</reference>
<gene>
    <name evidence="10" type="primary">hpaD</name>
    <name evidence="10" type="ORF">FG383_16610</name>
</gene>
<dbReference type="PANTHER" id="PTHR36113:SF1">
    <property type="entry name" value="GLYOXALASE_BLEOMYCIN RESISTANCE PROTEIN_DIOXYGENASE"/>
    <property type="match status" value="1"/>
</dbReference>
<dbReference type="InterPro" id="IPR004360">
    <property type="entry name" value="Glyas_Fos-R_dOase_dom"/>
</dbReference>
<comment type="cofactor">
    <cofactor evidence="1 8">
        <name>Fe(2+)</name>
        <dbReference type="ChEBI" id="CHEBI:29033"/>
    </cofactor>
</comment>
<feature type="domain" description="VOC" evidence="9">
    <location>
        <begin position="147"/>
        <end position="267"/>
    </location>
</feature>
<dbReference type="EC" id="1.13.11.15" evidence="10"/>
<dbReference type="EMBL" id="VDGG01000044">
    <property type="protein sequence ID" value="TQR08566.1"/>
    <property type="molecule type" value="Genomic_DNA"/>
</dbReference>
<comment type="caution">
    <text evidence="10">The sequence shown here is derived from an EMBL/GenBank/DDBJ whole genome shotgun (WGS) entry which is preliminary data.</text>
</comment>
<feature type="domain" description="VOC" evidence="9">
    <location>
        <begin position="4"/>
        <end position="116"/>
    </location>
</feature>
<keyword evidence="5 8" id="KW-0223">Dioxygenase</keyword>
<evidence type="ECO:0000256" key="7">
    <source>
        <dbReference type="ARBA" id="ARBA00023004"/>
    </source>
</evidence>
<dbReference type="PANTHER" id="PTHR36113">
    <property type="entry name" value="LYASE, PUTATIVE-RELATED-RELATED"/>
    <property type="match status" value="1"/>
</dbReference>
<dbReference type="GO" id="GO:0008687">
    <property type="term" value="F:3,4-dihydroxyphenylacetate 2,3-dioxygenase activity"/>
    <property type="evidence" value="ECO:0007669"/>
    <property type="project" value="UniProtKB-EC"/>
</dbReference>
<dbReference type="RefSeq" id="WP_142608516.1">
    <property type="nucleotide sequence ID" value="NZ_VDGG01000044.1"/>
</dbReference>
<evidence type="ECO:0000256" key="3">
    <source>
        <dbReference type="ARBA" id="ARBA00022723"/>
    </source>
</evidence>
<dbReference type="InterPro" id="IPR029068">
    <property type="entry name" value="Glyas_Bleomycin-R_OHBP_Dase"/>
</dbReference>
<evidence type="ECO:0000256" key="8">
    <source>
        <dbReference type="RuleBase" id="RU000683"/>
    </source>
</evidence>
<keyword evidence="3" id="KW-0479">Metal-binding</keyword>
<dbReference type="InterPro" id="IPR000486">
    <property type="entry name" value="Xdiol_ring_cleave_dOase_1/2"/>
</dbReference>
<dbReference type="Pfam" id="PF00903">
    <property type="entry name" value="Glyoxalase"/>
    <property type="match status" value="2"/>
</dbReference>
<dbReference type="InterPro" id="IPR051332">
    <property type="entry name" value="Fosfomycin_Res_Enzymes"/>
</dbReference>
<evidence type="ECO:0000256" key="6">
    <source>
        <dbReference type="ARBA" id="ARBA00023002"/>
    </source>
</evidence>
<dbReference type="AlphaFoldDB" id="A0A544STP0"/>
<organism evidence="10 11">
    <name type="scientific">Psychrobacillus soli</name>
    <dbReference type="NCBI Taxonomy" id="1543965"/>
    <lineage>
        <taxon>Bacteria</taxon>
        <taxon>Bacillati</taxon>
        <taxon>Bacillota</taxon>
        <taxon>Bacilli</taxon>
        <taxon>Bacillales</taxon>
        <taxon>Bacillaceae</taxon>
        <taxon>Psychrobacillus</taxon>
    </lineage>
</organism>
<keyword evidence="6 8" id="KW-0560">Oxidoreductase</keyword>